<evidence type="ECO:0000256" key="1">
    <source>
        <dbReference type="SAM" id="Phobius"/>
    </source>
</evidence>
<organism evidence="2">
    <name type="scientific">Bacillus amyloliquefaciens</name>
    <name type="common">Bacillus velezensis</name>
    <dbReference type="NCBI Taxonomy" id="1390"/>
    <lineage>
        <taxon>Bacteria</taxon>
        <taxon>Bacillati</taxon>
        <taxon>Bacillota</taxon>
        <taxon>Bacilli</taxon>
        <taxon>Bacillales</taxon>
        <taxon>Bacillaceae</taxon>
        <taxon>Bacillus</taxon>
        <taxon>Bacillus amyloliquefaciens group</taxon>
    </lineage>
</organism>
<dbReference type="EMBL" id="MK570508">
    <property type="protein sequence ID" value="QFG70488.1"/>
    <property type="molecule type" value="Genomic_DNA"/>
</dbReference>
<feature type="transmembrane region" description="Helical" evidence="1">
    <location>
        <begin position="9"/>
        <end position="27"/>
    </location>
</feature>
<evidence type="ECO:0000313" key="2">
    <source>
        <dbReference type="EMBL" id="QFG70488.1"/>
    </source>
</evidence>
<keyword evidence="1" id="KW-0472">Membrane</keyword>
<accession>A0A5P6A7E3</accession>
<gene>
    <name evidence="2" type="ORF">TSBSO38_1730</name>
</gene>
<keyword evidence="1" id="KW-1133">Transmembrane helix</keyword>
<reference evidence="2" key="1">
    <citation type="submission" date="2019-02" db="EMBL/GenBank/DDBJ databases">
        <title>Surfactin genes in AB2.0 and TSBSO3.8 strains.</title>
        <authorList>
            <person name="Seldin L."/>
        </authorList>
    </citation>
    <scope>NUCLEOTIDE SEQUENCE</scope>
    <source>
        <strain evidence="2">TSBSO3.8</strain>
    </source>
</reference>
<keyword evidence="1" id="KW-0812">Transmembrane</keyword>
<dbReference type="AlphaFoldDB" id="A0A5P6A7E3"/>
<protein>
    <submittedName>
        <fullName evidence="2">Uncharacterized protein</fullName>
    </submittedName>
</protein>
<proteinExistence type="predicted"/>
<sequence length="56" mass="6547">MLFLRFNEIILRTFGLSVSVLALFFPGQLTYVNFFHSAITGYSTDFHYSLKIFNFT</sequence>
<name>A0A5P6A7E3_BACAM</name>